<dbReference type="GO" id="GO:0016776">
    <property type="term" value="F:phosphotransferase activity, phosphate group as acceptor"/>
    <property type="evidence" value="ECO:0007669"/>
    <property type="project" value="TreeGrafter"/>
</dbReference>
<dbReference type="Pfam" id="PF00884">
    <property type="entry name" value="Sulfatase"/>
    <property type="match status" value="1"/>
</dbReference>
<keyword evidence="5" id="KW-1133">Transmembrane helix</keyword>
<proteinExistence type="inferred from homology"/>
<keyword evidence="3" id="KW-0808">Transferase</keyword>
<dbReference type="RefSeq" id="WP_236797311.1">
    <property type="nucleotide sequence ID" value="NZ_BJTZ01000008.1"/>
</dbReference>
<evidence type="ECO:0000256" key="3">
    <source>
        <dbReference type="ARBA" id="ARBA00022679"/>
    </source>
</evidence>
<evidence type="ECO:0000313" key="9">
    <source>
        <dbReference type="EMBL" id="GEK13721.1"/>
    </source>
</evidence>
<name>A0A510UJZ3_ALIFS</name>
<dbReference type="AlphaFoldDB" id="A0A510UJZ3"/>
<evidence type="ECO:0000256" key="4">
    <source>
        <dbReference type="ARBA" id="ARBA00022692"/>
    </source>
</evidence>
<dbReference type="PANTHER" id="PTHR30443:SF4">
    <property type="entry name" value="PHOSPHOETHANOLAMINE TRANSFERASE OPGE-RELATED"/>
    <property type="match status" value="1"/>
</dbReference>
<comment type="subcellular location">
    <subcellularLocation>
        <location evidence="1">Cell membrane</location>
        <topology evidence="1">Multi-pass membrane protein</topology>
    </subcellularLocation>
</comment>
<dbReference type="InterPro" id="IPR058130">
    <property type="entry name" value="PEA_transf_C"/>
</dbReference>
<dbReference type="CDD" id="cd16017">
    <property type="entry name" value="LptA"/>
    <property type="match status" value="1"/>
</dbReference>
<keyword evidence="2" id="KW-1003">Cell membrane</keyword>
<keyword evidence="6" id="KW-0472">Membrane</keyword>
<dbReference type="Proteomes" id="UP000321787">
    <property type="component" value="Unassembled WGS sequence"/>
</dbReference>
<evidence type="ECO:0000259" key="8">
    <source>
        <dbReference type="Pfam" id="PF00884"/>
    </source>
</evidence>
<dbReference type="PANTHER" id="PTHR30443">
    <property type="entry name" value="INNER MEMBRANE PROTEIN"/>
    <property type="match status" value="1"/>
</dbReference>
<evidence type="ECO:0000256" key="7">
    <source>
        <dbReference type="ARBA" id="ARBA00038481"/>
    </source>
</evidence>
<gene>
    <name evidence="9" type="ORF">AFI02nite_17570</name>
</gene>
<evidence type="ECO:0000256" key="2">
    <source>
        <dbReference type="ARBA" id="ARBA00022475"/>
    </source>
</evidence>
<evidence type="ECO:0000256" key="1">
    <source>
        <dbReference type="ARBA" id="ARBA00004651"/>
    </source>
</evidence>
<dbReference type="SUPFAM" id="SSF53649">
    <property type="entry name" value="Alkaline phosphatase-like"/>
    <property type="match status" value="1"/>
</dbReference>
<comment type="caution">
    <text evidence="9">The sequence shown here is derived from an EMBL/GenBank/DDBJ whole genome shotgun (WGS) entry which is preliminary data.</text>
</comment>
<evidence type="ECO:0000256" key="5">
    <source>
        <dbReference type="ARBA" id="ARBA00022989"/>
    </source>
</evidence>
<dbReference type="GO" id="GO:0005886">
    <property type="term" value="C:plasma membrane"/>
    <property type="evidence" value="ECO:0007669"/>
    <property type="project" value="UniProtKB-SubCell"/>
</dbReference>
<organism evidence="9 10">
    <name type="scientific">Aliivibrio fischeri</name>
    <name type="common">Vibrio fischeri</name>
    <dbReference type="NCBI Taxonomy" id="668"/>
    <lineage>
        <taxon>Bacteria</taxon>
        <taxon>Pseudomonadati</taxon>
        <taxon>Pseudomonadota</taxon>
        <taxon>Gammaproteobacteria</taxon>
        <taxon>Vibrionales</taxon>
        <taxon>Vibrionaceae</taxon>
        <taxon>Aliivibrio</taxon>
    </lineage>
</organism>
<accession>A0A510UJZ3</accession>
<evidence type="ECO:0000313" key="10">
    <source>
        <dbReference type="Proteomes" id="UP000321787"/>
    </source>
</evidence>
<evidence type="ECO:0000256" key="6">
    <source>
        <dbReference type="ARBA" id="ARBA00023136"/>
    </source>
</evidence>
<dbReference type="InterPro" id="IPR040423">
    <property type="entry name" value="PEA_transferase"/>
</dbReference>
<dbReference type="GO" id="GO:0009244">
    <property type="term" value="P:lipopolysaccharide core region biosynthetic process"/>
    <property type="evidence" value="ECO:0007669"/>
    <property type="project" value="TreeGrafter"/>
</dbReference>
<sequence>MTTDYAATFFSNFRYSPISFIYDWYDSYKKYYIYSNEIMEQRNNKPTWTLLNTSSEKKNYILVVGESVRKDYMNAYGFPLENTPFMSSANGMQWNNFLSPGPNTFTSVIRFLTLNDGKNVQLNNNIITLANMAGIETYWLSNQGKMGVFDTGISALAHYSDKTIFTKTGSFNDSNVYDSALLPYVKEALSSDANSKLIIVHLIGSHPLFCDRVEGNVEFDFSGDKISCYVQSIKQTDNLLSSINDMAIDAGLPYSLIYLSDHGLGHRDNGRNLRHAPSTKESYEVPLFITGSDYTEKTVIENHRSGFHFIYALSSIMGIEAKELDTGYDFFGSQNDPQKVNNGEGLMVDLQSLADDPIK</sequence>
<dbReference type="InterPro" id="IPR017850">
    <property type="entry name" value="Alkaline_phosphatase_core_sf"/>
</dbReference>
<comment type="similarity">
    <text evidence="7">Belongs to the phosphoethanolamine transferase family.</text>
</comment>
<dbReference type="InterPro" id="IPR000917">
    <property type="entry name" value="Sulfatase_N"/>
</dbReference>
<protein>
    <recommendedName>
        <fullName evidence="8">Sulfatase N-terminal domain-containing protein</fullName>
    </recommendedName>
</protein>
<feature type="domain" description="Sulfatase N-terminal" evidence="8">
    <location>
        <begin position="58"/>
        <end position="319"/>
    </location>
</feature>
<dbReference type="Gene3D" id="3.40.720.10">
    <property type="entry name" value="Alkaline Phosphatase, subunit A"/>
    <property type="match status" value="1"/>
</dbReference>
<reference evidence="9 10" key="1">
    <citation type="submission" date="2019-07" db="EMBL/GenBank/DDBJ databases">
        <title>Whole genome shotgun sequence of Aliivibrio fischeri NBRC 101058.</title>
        <authorList>
            <person name="Hosoyama A."/>
            <person name="Uohara A."/>
            <person name="Ohji S."/>
            <person name="Ichikawa N."/>
        </authorList>
    </citation>
    <scope>NUCLEOTIDE SEQUENCE [LARGE SCALE GENOMIC DNA]</scope>
    <source>
        <strain evidence="9 10">NBRC 101058</strain>
    </source>
</reference>
<dbReference type="EMBL" id="BJTZ01000008">
    <property type="protein sequence ID" value="GEK13721.1"/>
    <property type="molecule type" value="Genomic_DNA"/>
</dbReference>
<keyword evidence="4" id="KW-0812">Transmembrane</keyword>